<dbReference type="SUPFAM" id="SSF55234">
    <property type="entry name" value="Cyanase C-terminal domain"/>
    <property type="match status" value="1"/>
</dbReference>
<dbReference type="Pfam" id="PF02560">
    <property type="entry name" value="Cyanate_lyase"/>
    <property type="match status" value="1"/>
</dbReference>
<dbReference type="GO" id="GO:0008824">
    <property type="term" value="F:cyanate hydratase activity"/>
    <property type="evidence" value="ECO:0007669"/>
    <property type="project" value="UniProtKB-UniRule"/>
</dbReference>
<evidence type="ECO:0000256" key="3">
    <source>
        <dbReference type="HAMAP-Rule" id="MF_00535"/>
    </source>
</evidence>
<dbReference type="CDD" id="cd00559">
    <property type="entry name" value="Cyanase_C"/>
    <property type="match status" value="1"/>
</dbReference>
<dbReference type="NCBIfam" id="TIGR00673">
    <property type="entry name" value="cynS"/>
    <property type="match status" value="1"/>
</dbReference>
<dbReference type="InterPro" id="IPR008076">
    <property type="entry name" value="Cyanase"/>
</dbReference>
<dbReference type="InterPro" id="IPR048564">
    <property type="entry name" value="CYNS_N"/>
</dbReference>
<accession>A0A2V4B0Y3</accession>
<dbReference type="HAMAP" id="MF_00535">
    <property type="entry name" value="Cyanate_hydrat"/>
    <property type="match status" value="1"/>
</dbReference>
<dbReference type="Pfam" id="PF21291">
    <property type="entry name" value="CYNS_N"/>
    <property type="match status" value="1"/>
</dbReference>
<dbReference type="AlphaFoldDB" id="A0A2V4B0Y3"/>
<dbReference type="PANTHER" id="PTHR34186">
    <property type="entry name" value="CYANATE HYDRATASE"/>
    <property type="match status" value="1"/>
</dbReference>
<evidence type="ECO:0000313" key="5">
    <source>
        <dbReference type="Proteomes" id="UP000249915"/>
    </source>
</evidence>
<dbReference type="GO" id="GO:0003677">
    <property type="term" value="F:DNA binding"/>
    <property type="evidence" value="ECO:0007669"/>
    <property type="project" value="InterPro"/>
</dbReference>
<comment type="catalytic activity">
    <reaction evidence="3">
        <text>cyanate + hydrogencarbonate + 3 H(+) = NH4(+) + 2 CO2</text>
        <dbReference type="Rhea" id="RHEA:11120"/>
        <dbReference type="ChEBI" id="CHEBI:15378"/>
        <dbReference type="ChEBI" id="CHEBI:16526"/>
        <dbReference type="ChEBI" id="CHEBI:17544"/>
        <dbReference type="ChEBI" id="CHEBI:28938"/>
        <dbReference type="ChEBI" id="CHEBI:29195"/>
        <dbReference type="EC" id="4.2.1.104"/>
    </reaction>
</comment>
<dbReference type="PIRSF" id="PIRSF001263">
    <property type="entry name" value="Cyanate_hydratas"/>
    <property type="match status" value="1"/>
</dbReference>
<dbReference type="EC" id="4.2.1.104" evidence="3"/>
<dbReference type="EMBL" id="MASW01000002">
    <property type="protein sequence ID" value="PXY27930.1"/>
    <property type="molecule type" value="Genomic_DNA"/>
</dbReference>
<feature type="active site" evidence="3">
    <location>
        <position position="117"/>
    </location>
</feature>
<comment type="function">
    <text evidence="1 3">Catalyzes the reaction of cyanate with bicarbonate to produce ammonia and carbon dioxide.</text>
</comment>
<sequence>MTPILSKSDAADLVVAARIRRGLSWSTIAEEIGAPLVWTTAALLGQHPMTAEQAKRVCTLLGLDEPVAESLQRQPSRGTDPAVMADPTIYRFTEALAVYGPALKELIHEEFGDGIMSAINFRVDIARRTDPDGDRVVVTFDGKFLDYRW</sequence>
<dbReference type="InterPro" id="IPR036581">
    <property type="entry name" value="Cyanate_lyase_C_sf"/>
</dbReference>
<evidence type="ECO:0000313" key="4">
    <source>
        <dbReference type="EMBL" id="PXY27930.1"/>
    </source>
</evidence>
<dbReference type="Gene3D" id="1.10.260.40">
    <property type="entry name" value="lambda repressor-like DNA-binding domains"/>
    <property type="match status" value="1"/>
</dbReference>
<dbReference type="Gene3D" id="3.30.1160.10">
    <property type="entry name" value="Cyanate lyase, C-terminal domain"/>
    <property type="match status" value="1"/>
</dbReference>
<dbReference type="PRINTS" id="PR01693">
    <property type="entry name" value="CYANASE"/>
</dbReference>
<dbReference type="PANTHER" id="PTHR34186:SF2">
    <property type="entry name" value="CYANATE HYDRATASE"/>
    <property type="match status" value="1"/>
</dbReference>
<protein>
    <recommendedName>
        <fullName evidence="3">Cyanate hydratase</fullName>
        <shortName evidence="3">Cyanase</shortName>
        <ecNumber evidence="3">4.2.1.104</ecNumber>
    </recommendedName>
    <alternativeName>
        <fullName evidence="3">Cyanate hydrolase</fullName>
    </alternativeName>
    <alternativeName>
        <fullName evidence="3">Cyanate lyase</fullName>
    </alternativeName>
</protein>
<dbReference type="SUPFAM" id="SSF47413">
    <property type="entry name" value="lambda repressor-like DNA-binding domains"/>
    <property type="match status" value="1"/>
</dbReference>
<dbReference type="Proteomes" id="UP000249915">
    <property type="component" value="Unassembled WGS sequence"/>
</dbReference>
<evidence type="ECO:0000256" key="2">
    <source>
        <dbReference type="ARBA" id="ARBA00023239"/>
    </source>
</evidence>
<keyword evidence="5" id="KW-1185">Reference proteome</keyword>
<dbReference type="NCBIfam" id="NF002773">
    <property type="entry name" value="PRK02866.1"/>
    <property type="match status" value="1"/>
</dbReference>
<proteinExistence type="inferred from homology"/>
<comment type="caution">
    <text evidence="4">The sequence shown here is derived from an EMBL/GenBank/DDBJ whole genome shotgun (WGS) entry which is preliminary data.</text>
</comment>
<evidence type="ECO:0000256" key="1">
    <source>
        <dbReference type="ARBA" id="ARBA00003561"/>
    </source>
</evidence>
<reference evidence="4 5" key="1">
    <citation type="submission" date="2016-07" db="EMBL/GenBank/DDBJ databases">
        <title>Draft genome sequence of Prauserella muralis DSM 45305, isolated from a mould-covered wall in an indoor environment.</title>
        <authorList>
            <person name="Ruckert C."/>
            <person name="Albersmeier A."/>
            <person name="Jiang C.-L."/>
            <person name="Jiang Y."/>
            <person name="Kalinowski J."/>
            <person name="Schneider O."/>
            <person name="Winkler A."/>
            <person name="Zotchev S.B."/>
        </authorList>
    </citation>
    <scope>NUCLEOTIDE SEQUENCE [LARGE SCALE GENOMIC DNA]</scope>
    <source>
        <strain evidence="4 5">DSM 45305</strain>
    </source>
</reference>
<dbReference type="SMART" id="SM01116">
    <property type="entry name" value="Cyanate_lyase"/>
    <property type="match status" value="1"/>
</dbReference>
<gene>
    <name evidence="3" type="primary">cynS</name>
    <name evidence="4" type="ORF">BAY60_16385</name>
</gene>
<feature type="active site" evidence="3">
    <location>
        <position position="94"/>
    </location>
</feature>
<organism evidence="4 5">
    <name type="scientific">Prauserella muralis</name>
    <dbReference type="NCBI Taxonomy" id="588067"/>
    <lineage>
        <taxon>Bacteria</taxon>
        <taxon>Bacillati</taxon>
        <taxon>Actinomycetota</taxon>
        <taxon>Actinomycetes</taxon>
        <taxon>Pseudonocardiales</taxon>
        <taxon>Pseudonocardiaceae</taxon>
        <taxon>Prauserella</taxon>
    </lineage>
</organism>
<dbReference type="RefSeq" id="WP_112281946.1">
    <property type="nucleotide sequence ID" value="NZ_MASW01000002.1"/>
</dbReference>
<name>A0A2V4B0Y3_9PSEU</name>
<comment type="similarity">
    <text evidence="3">Belongs to the cyanase family.</text>
</comment>
<dbReference type="OrthoDB" id="9785870at2"/>
<dbReference type="InterPro" id="IPR003712">
    <property type="entry name" value="Cyanate_lyase_C"/>
</dbReference>
<dbReference type="InterPro" id="IPR010982">
    <property type="entry name" value="Lambda_DNA-bd_dom_sf"/>
</dbReference>
<keyword evidence="2 3" id="KW-0456">Lyase</keyword>
<feature type="active site" evidence="3">
    <location>
        <position position="91"/>
    </location>
</feature>